<dbReference type="PANTHER" id="PTHR41339">
    <property type="entry name" value="LIPL48"/>
    <property type="match status" value="1"/>
</dbReference>
<dbReference type="RefSeq" id="WP_135759792.1">
    <property type="nucleotide sequence ID" value="NZ_RQHW01000023.1"/>
</dbReference>
<feature type="chain" id="PRO_5020738021" description="Cell shape-determining protein MreB" evidence="1">
    <location>
        <begin position="22"/>
        <end position="592"/>
    </location>
</feature>
<reference evidence="2" key="1">
    <citation type="journal article" date="2019" name="PLoS Negl. Trop. Dis.">
        <title>Revisiting the worldwide diversity of Leptospira species in the environment.</title>
        <authorList>
            <person name="Vincent A.T."/>
            <person name="Schiettekatte O."/>
            <person name="Bourhy P."/>
            <person name="Veyrier F.J."/>
            <person name="Picardeau M."/>
        </authorList>
    </citation>
    <scope>NUCLEOTIDE SEQUENCE [LARGE SCALE GENOMIC DNA]</scope>
    <source>
        <strain evidence="2">201300427</strain>
    </source>
</reference>
<accession>A0A4R9M1P0</accession>
<name>A0A4R9M1P0_9LEPT</name>
<sequence length="592" mass="60674">MKQLLKKGLLVAMLALLAVNAANCKKDKKDDNVGLLLALWYLNQYEATVTLTGALLDTSGIATRDGKVTLTSADPDILTAGQGAISDFTACQTNAPITTGNQQVTNGLDGEFVLNFKINATSGSVNIAAVSSTGASNTVGTCDNIAALSPDTFTDVMGNGTLSINVNNANLSDKGQIVANVSGFQVLIKSVTIVVKGTYNLASPTVGENVCDGRNATSPEVISGDITSAKVVSSSALLSGTVTIKNGGSLTVLPGAVVFGNRGSSLFIQDNGSLIAEGTAASPVCFTSAQNLGSRYPSDWGGIVVIGNGVGTRSAVTEGTTPQSYPRTTNSTVKLKYAIIEFAGNEVAPGDELNGLSSYTVTNSSNYSYVQIHRGLDDGFEWWGGNVPGDHLVVTGGLDDDFDMDEGFGGTLTNILGVKYPAACGGSPSTDPHGMEMDGSHNAGVAPGVGTYTNPTVTNYTLIGAEVANGFGARFREGMRGTFSNGLVYGFASGNLRCDNNAGGGTDTNPTVGTTLSQSGKASTIGSQCVAITQTASLTATPVVSMGNINSTDCGFSATKPDFTTNSGLAQTGAGNSANGKWWDSWTVYRAR</sequence>
<evidence type="ECO:0000313" key="2">
    <source>
        <dbReference type="EMBL" id="TGN19891.1"/>
    </source>
</evidence>
<dbReference type="PANTHER" id="PTHR41339:SF1">
    <property type="entry name" value="SECRETED PROTEIN"/>
    <property type="match status" value="1"/>
</dbReference>
<dbReference type="Proteomes" id="UP000298058">
    <property type="component" value="Unassembled WGS sequence"/>
</dbReference>
<keyword evidence="1" id="KW-0732">Signal</keyword>
<dbReference type="OrthoDB" id="318778at2"/>
<evidence type="ECO:0008006" key="4">
    <source>
        <dbReference type="Google" id="ProtNLM"/>
    </source>
</evidence>
<organism evidence="2 3">
    <name type="scientific">Leptospira idonii</name>
    <dbReference type="NCBI Taxonomy" id="1193500"/>
    <lineage>
        <taxon>Bacteria</taxon>
        <taxon>Pseudomonadati</taxon>
        <taxon>Spirochaetota</taxon>
        <taxon>Spirochaetia</taxon>
        <taxon>Leptospirales</taxon>
        <taxon>Leptospiraceae</taxon>
        <taxon>Leptospira</taxon>
    </lineage>
</organism>
<feature type="signal peptide" evidence="1">
    <location>
        <begin position="1"/>
        <end position="21"/>
    </location>
</feature>
<gene>
    <name evidence="2" type="ORF">EHS15_06730</name>
</gene>
<protein>
    <recommendedName>
        <fullName evidence="4">Cell shape-determining protein MreB</fullName>
    </recommendedName>
</protein>
<dbReference type="EMBL" id="RQHW01000023">
    <property type="protein sequence ID" value="TGN19891.1"/>
    <property type="molecule type" value="Genomic_DNA"/>
</dbReference>
<dbReference type="AlphaFoldDB" id="A0A4R9M1P0"/>
<comment type="caution">
    <text evidence="2">The sequence shown here is derived from an EMBL/GenBank/DDBJ whole genome shotgun (WGS) entry which is preliminary data.</text>
</comment>
<proteinExistence type="predicted"/>
<keyword evidence="3" id="KW-1185">Reference proteome</keyword>
<evidence type="ECO:0000313" key="3">
    <source>
        <dbReference type="Proteomes" id="UP000298058"/>
    </source>
</evidence>
<evidence type="ECO:0000256" key="1">
    <source>
        <dbReference type="SAM" id="SignalP"/>
    </source>
</evidence>